<feature type="transmembrane region" description="Helical" evidence="1">
    <location>
        <begin position="317"/>
        <end position="335"/>
    </location>
</feature>
<feature type="transmembrane region" description="Helical" evidence="1">
    <location>
        <begin position="136"/>
        <end position="157"/>
    </location>
</feature>
<keyword evidence="1" id="KW-0812">Transmembrane</keyword>
<feature type="transmembrane region" description="Helical" evidence="1">
    <location>
        <begin position="21"/>
        <end position="41"/>
    </location>
</feature>
<feature type="transmembrane region" description="Helical" evidence="1">
    <location>
        <begin position="216"/>
        <end position="232"/>
    </location>
</feature>
<evidence type="ECO:0000313" key="3">
    <source>
        <dbReference type="Proteomes" id="UP001418637"/>
    </source>
</evidence>
<feature type="transmembrane region" description="Helical" evidence="1">
    <location>
        <begin position="194"/>
        <end position="210"/>
    </location>
</feature>
<keyword evidence="3" id="KW-1185">Reference proteome</keyword>
<feature type="transmembrane region" description="Helical" evidence="1">
    <location>
        <begin position="47"/>
        <end position="65"/>
    </location>
</feature>
<reference evidence="2 3" key="1">
    <citation type="submission" date="2024-04" db="EMBL/GenBank/DDBJ databases">
        <title>A novel species isolated from cricket.</title>
        <authorList>
            <person name="Wang H.-C."/>
        </authorList>
    </citation>
    <scope>NUCLEOTIDE SEQUENCE [LARGE SCALE GENOMIC DNA]</scope>
    <source>
        <strain evidence="2 3">WL0021</strain>
    </source>
</reference>
<sequence length="403" mass="43775">MKSGTRPFNPIIGDQVTLSALLLRRIAFILLFLILPIANIIGRRALVIILPVTVILLLIASVLDGQSRPLWQNIKRLMGSYGSICAVLLIIWCAVSLLWSPFPDDGSNRLLTSLMTIGIAFLAYLALPSRMRSSNLYLLPIGVAIAALVAIGTKYSFPNLASKNSSEVLERGMTILVLFFWPSVMWLRSRHRDIYSLLLTVIMLVSLYLVNFPIISLAFAVGALGYALMSISAQKSTRFIAYTVAGLCALAPLLPFILQPLAHLLGAHDLQVSMQATKALILSDPSQLITGQGLEAVRGRFTGAVSPYTPGTAIFQLWYELGILGGLGTAVIVYVATMKIGKAPAPLAQGVIASLLSAFTFAMVGDSLIQSWWITALCSLALIFVAITRGQFRTTRPRIFIVR</sequence>
<dbReference type="EMBL" id="JBBYXI010000001">
    <property type="protein sequence ID" value="MEN3930066.1"/>
    <property type="molecule type" value="Genomic_DNA"/>
</dbReference>
<gene>
    <name evidence="2" type="ORF">WJT86_03200</name>
</gene>
<feature type="transmembrane region" description="Helical" evidence="1">
    <location>
        <begin position="77"/>
        <end position="98"/>
    </location>
</feature>
<feature type="transmembrane region" description="Helical" evidence="1">
    <location>
        <begin position="347"/>
        <end position="365"/>
    </location>
</feature>
<evidence type="ECO:0000256" key="1">
    <source>
        <dbReference type="SAM" id="Phobius"/>
    </source>
</evidence>
<feature type="transmembrane region" description="Helical" evidence="1">
    <location>
        <begin position="239"/>
        <end position="258"/>
    </location>
</feature>
<keyword evidence="1" id="KW-0472">Membrane</keyword>
<comment type="caution">
    <text evidence="2">The sequence shown here is derived from an EMBL/GenBank/DDBJ whole genome shotgun (WGS) entry which is preliminary data.</text>
</comment>
<protein>
    <submittedName>
        <fullName evidence="2">Peptide ABC transporter permease</fullName>
    </submittedName>
</protein>
<dbReference type="RefSeq" id="WP_346336040.1">
    <property type="nucleotide sequence ID" value="NZ_JBBYXI010000001.1"/>
</dbReference>
<feature type="transmembrane region" description="Helical" evidence="1">
    <location>
        <begin position="371"/>
        <end position="388"/>
    </location>
</feature>
<feature type="transmembrane region" description="Helical" evidence="1">
    <location>
        <begin position="110"/>
        <end position="127"/>
    </location>
</feature>
<proteinExistence type="predicted"/>
<keyword evidence="1" id="KW-1133">Transmembrane helix</keyword>
<dbReference type="Proteomes" id="UP001418637">
    <property type="component" value="Unassembled WGS sequence"/>
</dbReference>
<feature type="transmembrane region" description="Helical" evidence="1">
    <location>
        <begin position="169"/>
        <end position="187"/>
    </location>
</feature>
<organism evidence="2 3">
    <name type="scientific">Hohaiivirga grylli</name>
    <dbReference type="NCBI Taxonomy" id="3133970"/>
    <lineage>
        <taxon>Bacteria</taxon>
        <taxon>Pseudomonadati</taxon>
        <taxon>Pseudomonadota</taxon>
        <taxon>Alphaproteobacteria</taxon>
        <taxon>Hyphomicrobiales</taxon>
        <taxon>Methylobacteriaceae</taxon>
        <taxon>Hohaiivirga</taxon>
    </lineage>
</organism>
<name>A0ABV0BIU7_9HYPH</name>
<evidence type="ECO:0000313" key="2">
    <source>
        <dbReference type="EMBL" id="MEN3930066.1"/>
    </source>
</evidence>
<accession>A0ABV0BIU7</accession>